<dbReference type="GO" id="GO:0016020">
    <property type="term" value="C:membrane"/>
    <property type="evidence" value="ECO:0007669"/>
    <property type="project" value="UniProtKB-SubCell"/>
</dbReference>
<feature type="compositionally biased region" description="Low complexity" evidence="6">
    <location>
        <begin position="568"/>
        <end position="579"/>
    </location>
</feature>
<comment type="subcellular location">
    <subcellularLocation>
        <location evidence="1">Membrane</location>
    </subcellularLocation>
</comment>
<reference evidence="8" key="1">
    <citation type="journal article" date="2021" name="Sci. Adv.">
        <title>The American lobster genome reveals insights on longevity, neural, and immune adaptations.</title>
        <authorList>
            <person name="Polinski J.M."/>
            <person name="Zimin A.V."/>
            <person name="Clark K.F."/>
            <person name="Kohn A.B."/>
            <person name="Sadowski N."/>
            <person name="Timp W."/>
            <person name="Ptitsyn A."/>
            <person name="Khanna P."/>
            <person name="Romanova D.Y."/>
            <person name="Williams P."/>
            <person name="Greenwood S.J."/>
            <person name="Moroz L.L."/>
            <person name="Walt D.R."/>
            <person name="Bodnar A.G."/>
        </authorList>
    </citation>
    <scope>NUCLEOTIDE SEQUENCE</scope>
    <source>
        <strain evidence="8">GMGI-L3</strain>
    </source>
</reference>
<evidence type="ECO:0000256" key="6">
    <source>
        <dbReference type="SAM" id="MobiDB-lite"/>
    </source>
</evidence>
<evidence type="ECO:0000256" key="2">
    <source>
        <dbReference type="ARBA" id="ARBA00022692"/>
    </source>
</evidence>
<evidence type="ECO:0000256" key="7">
    <source>
        <dbReference type="SAM" id="Phobius"/>
    </source>
</evidence>
<keyword evidence="3 7" id="KW-1133">Transmembrane helix</keyword>
<protein>
    <submittedName>
        <fullName evidence="8">Bestrophin-2-like 5</fullName>
    </submittedName>
</protein>
<dbReference type="PANTHER" id="PTHR10736">
    <property type="entry name" value="BESTROPHIN"/>
    <property type="match status" value="1"/>
</dbReference>
<dbReference type="Proteomes" id="UP000747542">
    <property type="component" value="Unassembled WGS sequence"/>
</dbReference>
<gene>
    <name evidence="8" type="primary">Best2-L5</name>
    <name evidence="8" type="ORF">Hamer_G009305</name>
</gene>
<keyword evidence="9" id="KW-1185">Reference proteome</keyword>
<comment type="caution">
    <text evidence="8">The sequence shown here is derived from an EMBL/GenBank/DDBJ whole genome shotgun (WGS) entry which is preliminary data.</text>
</comment>
<sequence>MNYIPLSFILGFYVSFVASRWWQQYMAIPWPDKIIHAIALHVTGYDEKGRMMRRTLARYINLSLVLILRSISSPLKKRFPTLEHLVEAGFITTTELGIYKLVPNKEFNTYWVPCTWFTALLKDIKGQKRIPDPMGVKHIMEEFNEFRQKCGMLWSYDWVSIPLVYTQVVTIATYAFFLAAIVGRQFVEKTSIPYKAKLDLYIPFFTLLQFFFYMGLLKVAEQLINPFGDDDEDFELNWIIDRHMKDIFYNDESPVLPYTEASAEFKKRTYRGSVANMVIPEDKQNLILPDIEEEGEEEERRPSSNLTSRQPSVRSSINNLGDVDDILEASGDVFCPYVAGTVLEAPGRRFLKAGDDLEISQCLKIGFLFFLFIFPHRHPAQGHMAAYFRNYTLWGLLIQEVFPFCLSRSLYQETYRRHLKEFVIPPKKTLTFNIVSECKEELNTTVIVFVRGRSRAVSSVTVCPSVCTNMDMAKFGVGAPASTRRHHQHHAPDALTCSMRVSAGGEDGGTYPDLEIGQGELLAIHRALSKRSFLEGSKDLRSLSVPDDGLALVGRSPSPRGSRRESSKSAPLSRSSSRRIGTAGSKGIGSALLAVGAHQGFLAADPEKISLASSVSPSTPTLEGAAKENDDMDCIILPISNWSHTIEASDSVTLDMGSIGDDDDAWRDDKAKQQKGKSPFRLPASLKARLAVRKKPVITWKPYHRQISMSEELPVDLPYRFPIEMESVLPDEIKAVLPKDLPPGRFEDECAFMWRTIEDDSDSMKTANSTVSDDHQSDSWLQDTAALSHYIGVKPQPPEVKVDEYGLLKVPRPQRLVLRRPLGIRRARYKTRGRMRCHACSMPLLTSPRRNVLPSLVRSLSENSVFLEAVVRRVSEHYRSQEKPSPSKNPYMFLSLPSPKLAVNGRQTRSGDPGSLDSQ</sequence>
<evidence type="ECO:0000313" key="9">
    <source>
        <dbReference type="Proteomes" id="UP000747542"/>
    </source>
</evidence>
<feature type="transmembrane region" description="Helical" evidence="7">
    <location>
        <begin position="198"/>
        <end position="216"/>
    </location>
</feature>
<dbReference type="Pfam" id="PF01062">
    <property type="entry name" value="Bestrophin"/>
    <property type="match status" value="1"/>
</dbReference>
<feature type="transmembrane region" description="Helical" evidence="7">
    <location>
        <begin position="164"/>
        <end position="186"/>
    </location>
</feature>
<evidence type="ECO:0000256" key="1">
    <source>
        <dbReference type="ARBA" id="ARBA00004370"/>
    </source>
</evidence>
<keyword evidence="4 7" id="KW-0472">Membrane</keyword>
<dbReference type="PANTHER" id="PTHR10736:SF0">
    <property type="entry name" value="BESTROPHIN HOMOLOG"/>
    <property type="match status" value="1"/>
</dbReference>
<evidence type="ECO:0000313" key="8">
    <source>
        <dbReference type="EMBL" id="KAG7153646.1"/>
    </source>
</evidence>
<accession>A0A8J5J7D4</accession>
<organism evidence="8 9">
    <name type="scientific">Homarus americanus</name>
    <name type="common">American lobster</name>
    <dbReference type="NCBI Taxonomy" id="6706"/>
    <lineage>
        <taxon>Eukaryota</taxon>
        <taxon>Metazoa</taxon>
        <taxon>Ecdysozoa</taxon>
        <taxon>Arthropoda</taxon>
        <taxon>Crustacea</taxon>
        <taxon>Multicrustacea</taxon>
        <taxon>Malacostraca</taxon>
        <taxon>Eumalacostraca</taxon>
        <taxon>Eucarida</taxon>
        <taxon>Decapoda</taxon>
        <taxon>Pleocyemata</taxon>
        <taxon>Astacidea</taxon>
        <taxon>Nephropoidea</taxon>
        <taxon>Nephropidae</taxon>
        <taxon>Homarus</taxon>
    </lineage>
</organism>
<proteinExistence type="inferred from homology"/>
<feature type="region of interest" description="Disordered" evidence="6">
    <location>
        <begin position="877"/>
        <end position="919"/>
    </location>
</feature>
<feature type="compositionally biased region" description="Polar residues" evidence="6">
    <location>
        <begin position="303"/>
        <end position="316"/>
    </location>
</feature>
<dbReference type="AlphaFoldDB" id="A0A8J5J7D4"/>
<dbReference type="GO" id="GO:0005254">
    <property type="term" value="F:chloride channel activity"/>
    <property type="evidence" value="ECO:0007669"/>
    <property type="project" value="InterPro"/>
</dbReference>
<dbReference type="InterPro" id="IPR021134">
    <property type="entry name" value="Bestrophin-like"/>
</dbReference>
<evidence type="ECO:0000256" key="4">
    <source>
        <dbReference type="ARBA" id="ARBA00023136"/>
    </source>
</evidence>
<dbReference type="InterPro" id="IPR000615">
    <property type="entry name" value="Bestrophin"/>
</dbReference>
<name>A0A8J5J7D4_HOMAM</name>
<keyword evidence="2 7" id="KW-0812">Transmembrane</keyword>
<feature type="region of interest" description="Disordered" evidence="6">
    <location>
        <begin position="292"/>
        <end position="316"/>
    </location>
</feature>
<evidence type="ECO:0000256" key="5">
    <source>
        <dbReference type="ARBA" id="ARBA00034769"/>
    </source>
</evidence>
<comment type="similarity">
    <text evidence="5">Belongs to the anion channel-forming bestrophin (TC 1.A.46) family. Calcium-sensitive chloride channel subfamily.</text>
</comment>
<feature type="region of interest" description="Disordered" evidence="6">
    <location>
        <begin position="547"/>
        <end position="582"/>
    </location>
</feature>
<dbReference type="EMBL" id="JAHLQT010046319">
    <property type="protein sequence ID" value="KAG7153646.1"/>
    <property type="molecule type" value="Genomic_DNA"/>
</dbReference>
<evidence type="ECO:0000256" key="3">
    <source>
        <dbReference type="ARBA" id="ARBA00022989"/>
    </source>
</evidence>
<feature type="compositionally biased region" description="Polar residues" evidence="6">
    <location>
        <begin position="905"/>
        <end position="919"/>
    </location>
</feature>